<sequence>MLDSRDRGLAYGDGLFETMRVAADGTIPLQALHLQRLGRGARALAIPLPNQAQLQQALNQATSSLAGPGLIKLILTRGTGGRGYLPPASATPSLLWQTADLPAWSDNDRCYGIEMGVCSQPLFPDPFAGQKHLNRLAQVQSRAEVARQGWQEGLMLSARRQPLEATAMNLFARFKTGWWTPDLALANAGVAGVMREWLLTQLRSRGESVHCDLRPLSQLRDAETVFLTNSVVGVLPVRKLAQWRWGVPDTVLALQAEVDSLFDA</sequence>
<keyword evidence="4" id="KW-0663">Pyridoxal phosphate</keyword>
<dbReference type="SUPFAM" id="SSF56752">
    <property type="entry name" value="D-aminoacid aminotransferase-like PLP-dependent enzymes"/>
    <property type="match status" value="1"/>
</dbReference>
<dbReference type="GO" id="GO:0046656">
    <property type="term" value="P:folic acid biosynthetic process"/>
    <property type="evidence" value="ECO:0007669"/>
    <property type="project" value="UniProtKB-KW"/>
</dbReference>
<dbReference type="InterPro" id="IPR043132">
    <property type="entry name" value="BCAT-like_C"/>
</dbReference>
<organism evidence="11 12">
    <name type="scientific">Alcanivorax sediminis</name>
    <dbReference type="NCBI Taxonomy" id="2663008"/>
    <lineage>
        <taxon>Bacteria</taxon>
        <taxon>Pseudomonadati</taxon>
        <taxon>Pseudomonadota</taxon>
        <taxon>Gammaproteobacteria</taxon>
        <taxon>Oceanospirillales</taxon>
        <taxon>Alcanivoracaceae</taxon>
        <taxon>Alcanivorax</taxon>
    </lineage>
</organism>
<keyword evidence="6 11" id="KW-0456">Lyase</keyword>
<comment type="pathway">
    <text evidence="7">Cofactor biosynthesis; tetrahydrofolate biosynthesis; 4-aminobenzoate from chorismate: step 2/2.</text>
</comment>
<dbReference type="Gene3D" id="3.30.470.10">
    <property type="match status" value="1"/>
</dbReference>
<evidence type="ECO:0000256" key="10">
    <source>
        <dbReference type="NCBIfam" id="TIGR03461"/>
    </source>
</evidence>
<dbReference type="Gene3D" id="3.20.10.10">
    <property type="entry name" value="D-amino Acid Aminotransferase, subunit A, domain 2"/>
    <property type="match status" value="1"/>
</dbReference>
<gene>
    <name evidence="11" type="primary">pabC</name>
    <name evidence="11" type="ORF">GFN93_13440</name>
</gene>
<reference evidence="11 12" key="1">
    <citation type="submission" date="2019-10" db="EMBL/GenBank/DDBJ databases">
        <title>Alcanivorax sp.PA15-N-34 draft genome sequence.</title>
        <authorList>
            <person name="Liao X."/>
            <person name="Shao Z."/>
        </authorList>
    </citation>
    <scope>NUCLEOTIDE SEQUENCE [LARGE SCALE GENOMIC DNA]</scope>
    <source>
        <strain evidence="11 12">PA15-N-34</strain>
    </source>
</reference>
<dbReference type="InterPro" id="IPR036038">
    <property type="entry name" value="Aminotransferase-like"/>
</dbReference>
<accession>A0A6N7LVG0</accession>
<evidence type="ECO:0000256" key="4">
    <source>
        <dbReference type="ARBA" id="ARBA00022898"/>
    </source>
</evidence>
<comment type="similarity">
    <text evidence="2">Belongs to the class-IV pyridoxal-phosphate-dependent aminotransferase family.</text>
</comment>
<comment type="caution">
    <text evidence="11">The sequence shown here is derived from an EMBL/GenBank/DDBJ whole genome shotgun (WGS) entry which is preliminary data.</text>
</comment>
<evidence type="ECO:0000256" key="8">
    <source>
        <dbReference type="ARBA" id="ARBA00035676"/>
    </source>
</evidence>
<evidence type="ECO:0000256" key="1">
    <source>
        <dbReference type="ARBA" id="ARBA00001933"/>
    </source>
</evidence>
<evidence type="ECO:0000256" key="9">
    <source>
        <dbReference type="ARBA" id="ARBA00049529"/>
    </source>
</evidence>
<dbReference type="PANTHER" id="PTHR42743">
    <property type="entry name" value="AMINO-ACID AMINOTRANSFERASE"/>
    <property type="match status" value="1"/>
</dbReference>
<dbReference type="InterPro" id="IPR050571">
    <property type="entry name" value="Class-IV_PLP-Dep_Aminotrnsfr"/>
</dbReference>
<dbReference type="NCBIfam" id="TIGR03461">
    <property type="entry name" value="pabC_Proteo"/>
    <property type="match status" value="1"/>
</dbReference>
<dbReference type="GO" id="GO:0008153">
    <property type="term" value="P:4-aminobenzoate biosynthetic process"/>
    <property type="evidence" value="ECO:0007669"/>
    <property type="project" value="UniProtKB-UniRule"/>
</dbReference>
<evidence type="ECO:0000256" key="3">
    <source>
        <dbReference type="ARBA" id="ARBA00011738"/>
    </source>
</evidence>
<evidence type="ECO:0000256" key="2">
    <source>
        <dbReference type="ARBA" id="ARBA00009320"/>
    </source>
</evidence>
<protein>
    <recommendedName>
        <fullName evidence="8 10">Aminodeoxychorismate lyase</fullName>
        <ecNumber evidence="8 10">4.1.3.38</ecNumber>
    </recommendedName>
</protein>
<name>A0A6N7LVG0_9GAMM</name>
<evidence type="ECO:0000313" key="11">
    <source>
        <dbReference type="EMBL" id="MQX54253.1"/>
    </source>
</evidence>
<dbReference type="Pfam" id="PF01063">
    <property type="entry name" value="Aminotran_4"/>
    <property type="match status" value="1"/>
</dbReference>
<comment type="catalytic activity">
    <reaction evidence="9">
        <text>4-amino-4-deoxychorismate = 4-aminobenzoate + pyruvate + H(+)</text>
        <dbReference type="Rhea" id="RHEA:16201"/>
        <dbReference type="ChEBI" id="CHEBI:15361"/>
        <dbReference type="ChEBI" id="CHEBI:15378"/>
        <dbReference type="ChEBI" id="CHEBI:17836"/>
        <dbReference type="ChEBI" id="CHEBI:58406"/>
        <dbReference type="EC" id="4.1.3.38"/>
    </reaction>
</comment>
<dbReference type="Proteomes" id="UP000469421">
    <property type="component" value="Unassembled WGS sequence"/>
</dbReference>
<comment type="subunit">
    <text evidence="3">Homodimer.</text>
</comment>
<dbReference type="AlphaFoldDB" id="A0A6N7LVG0"/>
<dbReference type="GO" id="GO:0005829">
    <property type="term" value="C:cytosol"/>
    <property type="evidence" value="ECO:0007669"/>
    <property type="project" value="TreeGrafter"/>
</dbReference>
<evidence type="ECO:0000256" key="7">
    <source>
        <dbReference type="ARBA" id="ARBA00035633"/>
    </source>
</evidence>
<dbReference type="InterPro" id="IPR017824">
    <property type="entry name" value="Aminodeoxychorismate_lyase_IV"/>
</dbReference>
<dbReference type="PANTHER" id="PTHR42743:SF2">
    <property type="entry name" value="AMINODEOXYCHORISMATE LYASE"/>
    <property type="match status" value="1"/>
</dbReference>
<evidence type="ECO:0000313" key="12">
    <source>
        <dbReference type="Proteomes" id="UP000469421"/>
    </source>
</evidence>
<dbReference type="InterPro" id="IPR043131">
    <property type="entry name" value="BCAT-like_N"/>
</dbReference>
<evidence type="ECO:0000256" key="5">
    <source>
        <dbReference type="ARBA" id="ARBA00022909"/>
    </source>
</evidence>
<evidence type="ECO:0000256" key="6">
    <source>
        <dbReference type="ARBA" id="ARBA00023239"/>
    </source>
</evidence>
<dbReference type="GO" id="GO:0008696">
    <property type="term" value="F:4-amino-4-deoxychorismate lyase activity"/>
    <property type="evidence" value="ECO:0007669"/>
    <property type="project" value="UniProtKB-UniRule"/>
</dbReference>
<proteinExistence type="inferred from homology"/>
<dbReference type="GO" id="GO:0030170">
    <property type="term" value="F:pyridoxal phosphate binding"/>
    <property type="evidence" value="ECO:0007669"/>
    <property type="project" value="InterPro"/>
</dbReference>
<dbReference type="EC" id="4.1.3.38" evidence="8 10"/>
<dbReference type="EMBL" id="WIRE01000001">
    <property type="protein sequence ID" value="MQX54253.1"/>
    <property type="molecule type" value="Genomic_DNA"/>
</dbReference>
<dbReference type="InterPro" id="IPR001544">
    <property type="entry name" value="Aminotrans_IV"/>
</dbReference>
<comment type="cofactor">
    <cofactor evidence="1">
        <name>pyridoxal 5'-phosphate</name>
        <dbReference type="ChEBI" id="CHEBI:597326"/>
    </cofactor>
</comment>
<keyword evidence="5" id="KW-0289">Folate biosynthesis</keyword>
<keyword evidence="12" id="KW-1185">Reference proteome</keyword>